<gene>
    <name evidence="1" type="ORF">QBC41DRAFT_310390</name>
</gene>
<evidence type="ECO:0000313" key="1">
    <source>
        <dbReference type="EMBL" id="KAK0674114.1"/>
    </source>
</evidence>
<proteinExistence type="predicted"/>
<keyword evidence="2" id="KW-1185">Reference proteome</keyword>
<reference evidence="1" key="1">
    <citation type="submission" date="2023-06" db="EMBL/GenBank/DDBJ databases">
        <title>Genome-scale phylogeny and comparative genomics of the fungal order Sordariales.</title>
        <authorList>
            <consortium name="Lawrence Berkeley National Laboratory"/>
            <person name="Hensen N."/>
            <person name="Bonometti L."/>
            <person name="Westerberg I."/>
            <person name="Brannstrom I.O."/>
            <person name="Guillou S."/>
            <person name="Cros-Aarteil S."/>
            <person name="Calhoun S."/>
            <person name="Haridas S."/>
            <person name="Kuo A."/>
            <person name="Mondo S."/>
            <person name="Pangilinan J."/>
            <person name="Riley R."/>
            <person name="Labutti K."/>
            <person name="Andreopoulos B."/>
            <person name="Lipzen A."/>
            <person name="Chen C."/>
            <person name="Yanf M."/>
            <person name="Daum C."/>
            <person name="Ng V."/>
            <person name="Clum A."/>
            <person name="Steindorff A."/>
            <person name="Ohm R."/>
            <person name="Martin F."/>
            <person name="Silar P."/>
            <person name="Natvig D."/>
            <person name="Lalanne C."/>
            <person name="Gautier V."/>
            <person name="Ament-Velasquez S.L."/>
            <person name="Kruys A."/>
            <person name="Hutchinson M.I."/>
            <person name="Powell A.J."/>
            <person name="Barry K."/>
            <person name="Miller A.N."/>
            <person name="Grigoriev I.V."/>
            <person name="Debuchy R."/>
            <person name="Gladieux P."/>
            <person name="Thoren M.H."/>
            <person name="Johannesson H."/>
        </authorList>
    </citation>
    <scope>NUCLEOTIDE SEQUENCE</scope>
    <source>
        <strain evidence="1">CBS 307.81</strain>
    </source>
</reference>
<dbReference type="EMBL" id="JAULSY010000003">
    <property type="protein sequence ID" value="KAK0674114.1"/>
    <property type="molecule type" value="Genomic_DNA"/>
</dbReference>
<name>A0AA39ZMW4_9PEZI</name>
<dbReference type="AlphaFoldDB" id="A0AA39ZMW4"/>
<comment type="caution">
    <text evidence="1">The sequence shown here is derived from an EMBL/GenBank/DDBJ whole genome shotgun (WGS) entry which is preliminary data.</text>
</comment>
<evidence type="ECO:0000313" key="2">
    <source>
        <dbReference type="Proteomes" id="UP001174997"/>
    </source>
</evidence>
<protein>
    <submittedName>
        <fullName evidence="1">Uncharacterized protein</fullName>
    </submittedName>
</protein>
<dbReference type="Proteomes" id="UP001174997">
    <property type="component" value="Unassembled WGS sequence"/>
</dbReference>
<sequence>MMGLPPRRSKCCFVLFCNLCARSLEVKWPLPRKAETRVWIIPRRLGDAPPSPYFCPAIFNSPPALSAMSAPAANPPWCNPRGRAPPFTPIHLRSFPAVGLGVGSWVGESEGEGRVLKLLRTVVVFLSFTRTLVDLLTDEVVWIYLRRLSKPLGNLFWPRRRARRWRRWRRREQRDKTRQTFSRYLRWLIHGKGIHFLLQLQLEPLSPLNVDILGRGA</sequence>
<organism evidence="1 2">
    <name type="scientific">Cercophora samala</name>
    <dbReference type="NCBI Taxonomy" id="330535"/>
    <lineage>
        <taxon>Eukaryota</taxon>
        <taxon>Fungi</taxon>
        <taxon>Dikarya</taxon>
        <taxon>Ascomycota</taxon>
        <taxon>Pezizomycotina</taxon>
        <taxon>Sordariomycetes</taxon>
        <taxon>Sordariomycetidae</taxon>
        <taxon>Sordariales</taxon>
        <taxon>Lasiosphaeriaceae</taxon>
        <taxon>Cercophora</taxon>
    </lineage>
</organism>
<accession>A0AA39ZMW4</accession>